<evidence type="ECO:0000256" key="2">
    <source>
        <dbReference type="ARBA" id="ARBA00022448"/>
    </source>
</evidence>
<protein>
    <recommendedName>
        <fullName evidence="13 14">Ferrous iron transport protein B</fullName>
    </recommendedName>
</protein>
<dbReference type="PANTHER" id="PTHR43185:SF1">
    <property type="entry name" value="FE(2+) TRANSPORTER FEOB"/>
    <property type="match status" value="1"/>
</dbReference>
<proteinExistence type="predicted"/>
<feature type="transmembrane region" description="Helical" evidence="17">
    <location>
        <begin position="518"/>
        <end position="539"/>
    </location>
</feature>
<evidence type="ECO:0000256" key="1">
    <source>
        <dbReference type="ARBA" id="ARBA00004429"/>
    </source>
</evidence>
<feature type="transmembrane region" description="Helical" evidence="17">
    <location>
        <begin position="289"/>
        <end position="309"/>
    </location>
</feature>
<evidence type="ECO:0000256" key="4">
    <source>
        <dbReference type="ARBA" id="ARBA00022496"/>
    </source>
</evidence>
<evidence type="ECO:0000256" key="14">
    <source>
        <dbReference type="NCBIfam" id="TIGR00437"/>
    </source>
</evidence>
<keyword evidence="20" id="KW-1185">Reference proteome</keyword>
<evidence type="ECO:0000256" key="3">
    <source>
        <dbReference type="ARBA" id="ARBA00022475"/>
    </source>
</evidence>
<feature type="transmembrane region" description="Helical" evidence="17">
    <location>
        <begin position="652"/>
        <end position="672"/>
    </location>
</feature>
<accession>A0A166AZJ5</accession>
<evidence type="ECO:0000313" key="20">
    <source>
        <dbReference type="Proteomes" id="UP000077066"/>
    </source>
</evidence>
<feature type="transmembrane region" description="Helical" evidence="17">
    <location>
        <begin position="389"/>
        <end position="412"/>
    </location>
</feature>
<dbReference type="FunFam" id="3.40.50.300:FF:000426">
    <property type="entry name" value="Ferrous iron transport protein B"/>
    <property type="match status" value="1"/>
</dbReference>
<evidence type="ECO:0000256" key="8">
    <source>
        <dbReference type="ARBA" id="ARBA00022989"/>
    </source>
</evidence>
<feature type="binding site" evidence="16">
    <location>
        <position position="24"/>
    </location>
    <ligand>
        <name>Mg(2+)</name>
        <dbReference type="ChEBI" id="CHEBI:18420"/>
        <label>2</label>
    </ligand>
</feature>
<evidence type="ECO:0000256" key="7">
    <source>
        <dbReference type="ARBA" id="ARBA00022741"/>
    </source>
</evidence>
<keyword evidence="9" id="KW-0408">Iron</keyword>
<evidence type="ECO:0000256" key="17">
    <source>
        <dbReference type="SAM" id="Phobius"/>
    </source>
</evidence>
<dbReference type="Pfam" id="PF07670">
    <property type="entry name" value="Gate"/>
    <property type="match status" value="2"/>
</dbReference>
<feature type="domain" description="FeoB-type G" evidence="18">
    <location>
        <begin position="3"/>
        <end position="165"/>
    </location>
</feature>
<evidence type="ECO:0000256" key="6">
    <source>
        <dbReference type="ARBA" id="ARBA00022692"/>
    </source>
</evidence>
<reference evidence="19 20" key="1">
    <citation type="submission" date="2016-04" db="EMBL/GenBank/DDBJ databases">
        <title>Genome sequence of Methanobrevibacter filiformis DSM 11501.</title>
        <authorList>
            <person name="Poehlein A."/>
            <person name="Seedorf H."/>
            <person name="Daniel R."/>
        </authorList>
    </citation>
    <scope>NUCLEOTIDE SEQUENCE [LARGE SCALE GENOMIC DNA]</scope>
    <source>
        <strain evidence="19 20">DSM 11501</strain>
    </source>
</reference>
<organism evidence="19 20">
    <name type="scientific">Methanobrevibacter filiformis</name>
    <dbReference type="NCBI Taxonomy" id="55758"/>
    <lineage>
        <taxon>Archaea</taxon>
        <taxon>Methanobacteriati</taxon>
        <taxon>Methanobacteriota</taxon>
        <taxon>Methanomada group</taxon>
        <taxon>Methanobacteria</taxon>
        <taxon>Methanobacteriales</taxon>
        <taxon>Methanobacteriaceae</taxon>
        <taxon>Methanobrevibacter</taxon>
    </lineage>
</organism>
<dbReference type="RefSeq" id="WP_066972257.1">
    <property type="nucleotide sequence ID" value="NZ_LWMT01000225.1"/>
</dbReference>
<feature type="binding site" evidence="15">
    <location>
        <begin position="56"/>
        <end position="59"/>
    </location>
    <ligand>
        <name>GTP</name>
        <dbReference type="ChEBI" id="CHEBI:37565"/>
        <label>3</label>
    </ligand>
</feature>
<dbReference type="GO" id="GO:0046872">
    <property type="term" value="F:metal ion binding"/>
    <property type="evidence" value="ECO:0007669"/>
    <property type="project" value="UniProtKB-KW"/>
</dbReference>
<feature type="transmembrane region" description="Helical" evidence="17">
    <location>
        <begin position="321"/>
        <end position="342"/>
    </location>
</feature>
<keyword evidence="16" id="KW-0479">Metal-binding</keyword>
<feature type="binding site" evidence="16">
    <location>
        <position position="21"/>
    </location>
    <ligand>
        <name>Mg(2+)</name>
        <dbReference type="ChEBI" id="CHEBI:18420"/>
        <label>2</label>
    </ligand>
</feature>
<dbReference type="EMBL" id="LWMT01000225">
    <property type="protein sequence ID" value="KZX12671.1"/>
    <property type="molecule type" value="Genomic_DNA"/>
</dbReference>
<evidence type="ECO:0000256" key="13">
    <source>
        <dbReference type="ARBA" id="ARBA00031200"/>
    </source>
</evidence>
<sequence>MEIIKVGLAGNPNVGKTTLFNNLTGMHHHVGNWPGKTVEKAEGHLDFKDYKLDIIDLPGNYALSAYSIEEIISRDFIVDESSDVIVNIVDATNLERNLYLTTQMMELGANLIIALNMNKFAKKKDYDINIKELSDLLGVPVVEIEAIDDTGKEKLLETIEKAANDPINSSKKLVYGNELKEHISELRGVIEKDENLMEASSSWTAIKLLENDKIITEKVKESPIFKEIFVELDKVEKHLKDVFNETPEEIIANYRYAFIEGLLKESVKKPVFEKPSFTEKLDKYVTNKILGIPIFLVIMWLVFQITFTVGAPFQELIDGGFTWLGEIISATLGETVLSSFIVDGLIGGVGGVLTFIPVIVLMFLMISILEDSGYLARAAFVMDKVMHKLVGLHGKSFIPMILGFGCGVPAIMATRTMEHERDRILTMLIVPFMSCTARLPVYALFVAAFFTSYQGEIVFSLYILGIIVAIIVAAILKKSLFKGITSPFVMELPSYKLPSLKGVLIHTWEKSLGFIRKAGTIILAAAIIVWILSSLPIGVDYGSQESVIGQIGTVASPIFEPLGFGDWQPSVALLFGIVAKEIVVGTFSSLFGVAEDGAGIATATEGGAGIATAVQGLFTPLTAYVFMVFVLLYVPCFAALGTIKQETNSWKWPLIMVAVTTVTAYIVSFIIYHGGLLLGFV</sequence>
<dbReference type="GO" id="GO:0005525">
    <property type="term" value="F:GTP binding"/>
    <property type="evidence" value="ECO:0007669"/>
    <property type="project" value="UniProtKB-KW"/>
</dbReference>
<dbReference type="AlphaFoldDB" id="A0A166AZJ5"/>
<evidence type="ECO:0000259" key="18">
    <source>
        <dbReference type="PROSITE" id="PS51711"/>
    </source>
</evidence>
<feature type="transmembrane region" description="Helical" evidence="17">
    <location>
        <begin position="349"/>
        <end position="369"/>
    </location>
</feature>
<keyword evidence="4" id="KW-0410">Iron transport</keyword>
<evidence type="ECO:0000256" key="10">
    <source>
        <dbReference type="ARBA" id="ARBA00023065"/>
    </source>
</evidence>
<feature type="transmembrane region" description="Helical" evidence="17">
    <location>
        <begin position="457"/>
        <end position="476"/>
    </location>
</feature>
<dbReference type="PATRIC" id="fig|55758.3.peg.1231"/>
<dbReference type="PANTHER" id="PTHR43185">
    <property type="entry name" value="FERROUS IRON TRANSPORT PROTEIN B"/>
    <property type="match status" value="1"/>
</dbReference>
<feature type="binding site" evidence="15">
    <location>
        <begin position="10"/>
        <end position="17"/>
    </location>
    <ligand>
        <name>GTP</name>
        <dbReference type="ChEBI" id="CHEBI:37565"/>
        <label>1</label>
    </ligand>
</feature>
<dbReference type="InterPro" id="IPR011640">
    <property type="entry name" value="Fe2_transport_prot_B_C"/>
</dbReference>
<feature type="transmembrane region" description="Helical" evidence="17">
    <location>
        <begin position="621"/>
        <end position="640"/>
    </location>
</feature>
<dbReference type="InterPro" id="IPR027417">
    <property type="entry name" value="P-loop_NTPase"/>
</dbReference>
<keyword evidence="6 17" id="KW-0812">Transmembrane</keyword>
<dbReference type="InterPro" id="IPR011642">
    <property type="entry name" value="Gate_dom"/>
</dbReference>
<gene>
    <name evidence="19" type="primary">feoB</name>
    <name evidence="19" type="ORF">MBFIL_10710</name>
</gene>
<evidence type="ECO:0000256" key="11">
    <source>
        <dbReference type="ARBA" id="ARBA00023134"/>
    </source>
</evidence>
<dbReference type="PROSITE" id="PS51711">
    <property type="entry name" value="G_FEOB"/>
    <property type="match status" value="1"/>
</dbReference>
<keyword evidence="7 15" id="KW-0547">Nucleotide-binding</keyword>
<dbReference type="Gene3D" id="1.10.287.1770">
    <property type="match status" value="1"/>
</dbReference>
<keyword evidence="2" id="KW-0813">Transport</keyword>
<dbReference type="InterPro" id="IPR041069">
    <property type="entry name" value="FeoB_Cyto"/>
</dbReference>
<evidence type="ECO:0000256" key="15">
    <source>
        <dbReference type="PIRSR" id="PIRSR603373-1"/>
    </source>
</evidence>
<keyword evidence="16" id="KW-0460">Magnesium</keyword>
<evidence type="ECO:0000256" key="5">
    <source>
        <dbReference type="ARBA" id="ARBA00022519"/>
    </source>
</evidence>
<keyword evidence="10" id="KW-0406">Ion transport</keyword>
<dbReference type="Pfam" id="PF17910">
    <property type="entry name" value="FeoB_Cyto"/>
    <property type="match status" value="1"/>
</dbReference>
<dbReference type="CDD" id="cd01879">
    <property type="entry name" value="FeoB"/>
    <property type="match status" value="1"/>
</dbReference>
<evidence type="ECO:0000256" key="16">
    <source>
        <dbReference type="PIRSR" id="PIRSR603373-2"/>
    </source>
</evidence>
<feature type="binding site" evidence="16">
    <location>
        <position position="25"/>
    </location>
    <ligand>
        <name>Mg(2+)</name>
        <dbReference type="ChEBI" id="CHEBI:18420"/>
        <label>2</label>
    </ligand>
</feature>
<comment type="caution">
    <text evidence="19">The sequence shown here is derived from an EMBL/GenBank/DDBJ whole genome shotgun (WGS) entry which is preliminary data.</text>
</comment>
<dbReference type="GO" id="GO:0005886">
    <property type="term" value="C:plasma membrane"/>
    <property type="evidence" value="ECO:0007669"/>
    <property type="project" value="UniProtKB-SubCell"/>
</dbReference>
<dbReference type="STRING" id="55758.MBFIL_10710"/>
<keyword evidence="8 17" id="KW-1133">Transmembrane helix</keyword>
<comment type="subcellular location">
    <subcellularLocation>
        <location evidence="1">Cell inner membrane</location>
        <topology evidence="1">Multi-pass membrane protein</topology>
    </subcellularLocation>
</comment>
<dbReference type="InterPro" id="IPR030389">
    <property type="entry name" value="G_FEOB_dom"/>
</dbReference>
<feature type="binding site" evidence="15">
    <location>
        <begin position="35"/>
        <end position="39"/>
    </location>
    <ligand>
        <name>GTP</name>
        <dbReference type="ChEBI" id="CHEBI:37565"/>
        <label>2</label>
    </ligand>
</feature>
<dbReference type="Gene3D" id="3.40.50.300">
    <property type="entry name" value="P-loop containing nucleotide triphosphate hydrolases"/>
    <property type="match status" value="1"/>
</dbReference>
<dbReference type="OrthoDB" id="85305at2157"/>
<evidence type="ECO:0000256" key="12">
    <source>
        <dbReference type="ARBA" id="ARBA00023136"/>
    </source>
</evidence>
<evidence type="ECO:0000256" key="9">
    <source>
        <dbReference type="ARBA" id="ARBA00023004"/>
    </source>
</evidence>
<keyword evidence="5" id="KW-0997">Cell inner membrane</keyword>
<dbReference type="NCBIfam" id="TIGR00437">
    <property type="entry name" value="feoB"/>
    <property type="match status" value="1"/>
</dbReference>
<dbReference type="InterPro" id="IPR050860">
    <property type="entry name" value="FeoB_GTPase"/>
</dbReference>
<keyword evidence="3" id="KW-1003">Cell membrane</keyword>
<dbReference type="Pfam" id="PF07664">
    <property type="entry name" value="FeoB_C"/>
    <property type="match status" value="1"/>
</dbReference>
<keyword evidence="12 17" id="KW-0472">Membrane</keyword>
<dbReference type="SUPFAM" id="SSF52540">
    <property type="entry name" value="P-loop containing nucleoside triphosphate hydrolases"/>
    <property type="match status" value="1"/>
</dbReference>
<keyword evidence="11 15" id="KW-0342">GTP-binding</keyword>
<name>A0A166AZJ5_9EURY</name>
<dbReference type="GO" id="GO:0015093">
    <property type="term" value="F:ferrous iron transmembrane transporter activity"/>
    <property type="evidence" value="ECO:0007669"/>
    <property type="project" value="UniProtKB-UniRule"/>
</dbReference>
<dbReference type="Pfam" id="PF02421">
    <property type="entry name" value="FeoB_N"/>
    <property type="match status" value="1"/>
</dbReference>
<feature type="transmembrane region" description="Helical" evidence="17">
    <location>
        <begin position="424"/>
        <end position="451"/>
    </location>
</feature>
<evidence type="ECO:0000313" key="19">
    <source>
        <dbReference type="EMBL" id="KZX12671.1"/>
    </source>
</evidence>
<dbReference type="Proteomes" id="UP000077066">
    <property type="component" value="Unassembled WGS sequence"/>
</dbReference>
<dbReference type="InterPro" id="IPR003373">
    <property type="entry name" value="Fe2_transport_prot-B"/>
</dbReference>